<evidence type="ECO:0000313" key="6">
    <source>
        <dbReference type="Proteomes" id="UP000321199"/>
    </source>
</evidence>
<dbReference type="EMBL" id="CP042344">
    <property type="protein sequence ID" value="QEA11796.1"/>
    <property type="molecule type" value="Genomic_DNA"/>
</dbReference>
<name>A0A5B8RQH8_9BURK</name>
<comment type="subcellular location">
    <subcellularLocation>
        <location evidence="1">Membrane</location>
    </subcellularLocation>
</comment>
<sequence>MKQVFRHGATVLAVLAAGVLAGCAGNQPREYGNAPHYRGQAAQVQHYQSDPRGTRYGTVLGIESERVDRGTSGAGAVAGGVVGGVLGNQVGGGSGRALATIAGVIGGAVAGNAIEGQANRGSSGRYYVTVRFDDGSQQVFEVPGVGDLRRGDRVRYYQGQISRL</sequence>
<dbReference type="OrthoDB" id="9153931at2"/>
<evidence type="ECO:0000313" key="5">
    <source>
        <dbReference type="EMBL" id="QEA11796.1"/>
    </source>
</evidence>
<keyword evidence="3" id="KW-0732">Signal</keyword>
<dbReference type="InterPro" id="IPR008816">
    <property type="entry name" value="Gly_zipper_2TM_dom"/>
</dbReference>
<evidence type="ECO:0000256" key="2">
    <source>
        <dbReference type="ARBA" id="ARBA00023136"/>
    </source>
</evidence>
<dbReference type="Pfam" id="PF05433">
    <property type="entry name" value="Rick_17kDa_Anti"/>
    <property type="match status" value="1"/>
</dbReference>
<dbReference type="KEGG" id="cof:FOZ74_01390"/>
<evidence type="ECO:0000259" key="4">
    <source>
        <dbReference type="Pfam" id="PF05433"/>
    </source>
</evidence>
<dbReference type="PANTHER" id="PTHR35603:SF2">
    <property type="entry name" value="OUTER MEMBRANE LIPOPROTEIN"/>
    <property type="match status" value="1"/>
</dbReference>
<reference evidence="5 6" key="1">
    <citation type="submission" date="2019-07" db="EMBL/GenBank/DDBJ databases">
        <title>Complete genome sequence of Comamonas sp. NLF 7-7 isolated from livestock.</title>
        <authorList>
            <person name="Kim D.H."/>
            <person name="Kim J.G."/>
        </authorList>
    </citation>
    <scope>NUCLEOTIDE SEQUENCE [LARGE SCALE GENOMIC DNA]</scope>
    <source>
        <strain evidence="5 6">NLF 7-7</strain>
    </source>
</reference>
<evidence type="ECO:0000256" key="3">
    <source>
        <dbReference type="SAM" id="SignalP"/>
    </source>
</evidence>
<evidence type="ECO:0000256" key="1">
    <source>
        <dbReference type="ARBA" id="ARBA00004370"/>
    </source>
</evidence>
<proteinExistence type="predicted"/>
<dbReference type="InterPro" id="IPR051407">
    <property type="entry name" value="Bact_OM_lipoprot/Surf_antigen"/>
</dbReference>
<dbReference type="PROSITE" id="PS51257">
    <property type="entry name" value="PROKAR_LIPOPROTEIN"/>
    <property type="match status" value="1"/>
</dbReference>
<dbReference type="PANTHER" id="PTHR35603">
    <property type="match status" value="1"/>
</dbReference>
<feature type="chain" id="PRO_5023022720" evidence="3">
    <location>
        <begin position="22"/>
        <end position="164"/>
    </location>
</feature>
<gene>
    <name evidence="5" type="ORF">FOZ74_01390</name>
</gene>
<dbReference type="RefSeq" id="WP_146911321.1">
    <property type="nucleotide sequence ID" value="NZ_CP042344.1"/>
</dbReference>
<feature type="domain" description="Glycine zipper 2TM" evidence="4">
    <location>
        <begin position="74"/>
        <end position="115"/>
    </location>
</feature>
<organism evidence="5 6">
    <name type="scientific">Comamonas flocculans</name>
    <dbReference type="NCBI Taxonomy" id="2597701"/>
    <lineage>
        <taxon>Bacteria</taxon>
        <taxon>Pseudomonadati</taxon>
        <taxon>Pseudomonadota</taxon>
        <taxon>Betaproteobacteria</taxon>
        <taxon>Burkholderiales</taxon>
        <taxon>Comamonadaceae</taxon>
        <taxon>Comamonas</taxon>
    </lineage>
</organism>
<keyword evidence="2" id="KW-0472">Membrane</keyword>
<dbReference type="GO" id="GO:0019867">
    <property type="term" value="C:outer membrane"/>
    <property type="evidence" value="ECO:0007669"/>
    <property type="project" value="InterPro"/>
</dbReference>
<feature type="signal peptide" evidence="3">
    <location>
        <begin position="1"/>
        <end position="21"/>
    </location>
</feature>
<accession>A0A5B8RQH8</accession>
<dbReference type="Proteomes" id="UP000321199">
    <property type="component" value="Chromosome"/>
</dbReference>
<keyword evidence="6" id="KW-1185">Reference proteome</keyword>
<dbReference type="AlphaFoldDB" id="A0A5B8RQH8"/>
<protein>
    <submittedName>
        <fullName evidence="5">Glycine zipper 2TM domain-containing protein</fullName>
    </submittedName>
</protein>